<dbReference type="Proteomes" id="UP000464178">
    <property type="component" value="Chromosome"/>
</dbReference>
<comment type="domain">
    <text evidence="6">The N-terminal region contains the highly conserved SGGXDS motif, predicted to be a P-loop motif involved in ATP binding.</text>
</comment>
<dbReference type="Gene3D" id="3.40.50.620">
    <property type="entry name" value="HUPs"/>
    <property type="match status" value="1"/>
</dbReference>
<evidence type="ECO:0000256" key="1">
    <source>
        <dbReference type="ARBA" id="ARBA00022598"/>
    </source>
</evidence>
<dbReference type="AlphaFoldDB" id="A0A6P2CYL7"/>
<evidence type="ECO:0000256" key="3">
    <source>
        <dbReference type="ARBA" id="ARBA00022741"/>
    </source>
</evidence>
<comment type="catalytic activity">
    <reaction evidence="5 6">
        <text>cytidine(34) in tRNA(Ile2) + L-lysine + ATP = lysidine(34) in tRNA(Ile2) + AMP + diphosphate + H(+)</text>
        <dbReference type="Rhea" id="RHEA:43744"/>
        <dbReference type="Rhea" id="RHEA-COMP:10625"/>
        <dbReference type="Rhea" id="RHEA-COMP:10670"/>
        <dbReference type="ChEBI" id="CHEBI:15378"/>
        <dbReference type="ChEBI" id="CHEBI:30616"/>
        <dbReference type="ChEBI" id="CHEBI:32551"/>
        <dbReference type="ChEBI" id="CHEBI:33019"/>
        <dbReference type="ChEBI" id="CHEBI:82748"/>
        <dbReference type="ChEBI" id="CHEBI:83665"/>
        <dbReference type="ChEBI" id="CHEBI:456215"/>
        <dbReference type="EC" id="6.3.4.19"/>
    </reaction>
</comment>
<dbReference type="HAMAP" id="MF_01161">
    <property type="entry name" value="tRNA_Ile_lys_synt"/>
    <property type="match status" value="1"/>
</dbReference>
<dbReference type="InterPro" id="IPR011063">
    <property type="entry name" value="TilS/TtcA_N"/>
</dbReference>
<sequence>MAVSGGADSVALLCALRACGAPVVVAHVNHRLRGEESDGDETFVRELCATLGAECYVRSADVAALASGSNLESTARRVRYEFFAEVAHVAGAAWVVTAHTADDQAETVLHRLIRGTGLQGLRGIAAERGAEPPPPSPLPEGKGGERQPNPLTPFPKKEGGAETNATDFTSQAPVLSPSPFRGGIGEGLQPQPPSPSPLPEGKGEQVSDISGRTARVNERVVFSPSPKRRGAGGVDSSILRPLLTVTRVDVLAYLAEIDQPYRTDSTNADTKFTRNRIRHELLPLLKTFNPDVVSALTHLAEHATEAHEVISFAAAELLARAERPSAANVRVLDAGTLAGAPRAVTRAALRLLWEREGWSMNDMTFDAWERGVEVACRNTGACDFPGGISMRAVGRVVQLTRRK</sequence>
<evidence type="ECO:0000256" key="4">
    <source>
        <dbReference type="ARBA" id="ARBA00022840"/>
    </source>
</evidence>
<evidence type="ECO:0000313" key="10">
    <source>
        <dbReference type="Proteomes" id="UP000464178"/>
    </source>
</evidence>
<dbReference type="EC" id="6.3.4.19" evidence="6"/>
<dbReference type="EMBL" id="LR593886">
    <property type="protein sequence ID" value="VTR92242.1"/>
    <property type="molecule type" value="Genomic_DNA"/>
</dbReference>
<evidence type="ECO:0000256" key="7">
    <source>
        <dbReference type="SAM" id="MobiDB-lite"/>
    </source>
</evidence>
<name>A0A6P2CYL7_9BACT</name>
<dbReference type="KEGG" id="gms:SOIL9_54720"/>
<dbReference type="InterPro" id="IPR012094">
    <property type="entry name" value="tRNA_Ile_lys_synt"/>
</dbReference>
<feature type="domain" description="tRNA(Ile)-lysidine/2-thiocytidine synthase N-terminal" evidence="8">
    <location>
        <begin position="236"/>
        <end position="280"/>
    </location>
</feature>
<dbReference type="SUPFAM" id="SSF52402">
    <property type="entry name" value="Adenine nucleotide alpha hydrolases-like"/>
    <property type="match status" value="1"/>
</dbReference>
<dbReference type="PANTHER" id="PTHR43033">
    <property type="entry name" value="TRNA(ILE)-LYSIDINE SYNTHASE-RELATED"/>
    <property type="match status" value="1"/>
</dbReference>
<comment type="similarity">
    <text evidence="6">Belongs to the tRNA(Ile)-lysidine synthase family.</text>
</comment>
<keyword evidence="4 6" id="KW-0067">ATP-binding</keyword>
<dbReference type="GO" id="GO:0006400">
    <property type="term" value="P:tRNA modification"/>
    <property type="evidence" value="ECO:0007669"/>
    <property type="project" value="UniProtKB-UniRule"/>
</dbReference>
<feature type="region of interest" description="Disordered" evidence="7">
    <location>
        <begin position="126"/>
        <end position="217"/>
    </location>
</feature>
<dbReference type="InterPro" id="IPR014729">
    <property type="entry name" value="Rossmann-like_a/b/a_fold"/>
</dbReference>
<evidence type="ECO:0000256" key="2">
    <source>
        <dbReference type="ARBA" id="ARBA00022694"/>
    </source>
</evidence>
<proteinExistence type="inferred from homology"/>
<comment type="subcellular location">
    <subcellularLocation>
        <location evidence="6">Cytoplasm</location>
    </subcellularLocation>
</comment>
<dbReference type="NCBIfam" id="TIGR02432">
    <property type="entry name" value="lysidine_TilS_N"/>
    <property type="match status" value="1"/>
</dbReference>
<protein>
    <recommendedName>
        <fullName evidence="6">tRNA(Ile)-lysidine synthase</fullName>
        <ecNumber evidence="6">6.3.4.19</ecNumber>
    </recommendedName>
    <alternativeName>
        <fullName evidence="6">tRNA(Ile)-2-lysyl-cytidine synthase</fullName>
    </alternativeName>
    <alternativeName>
        <fullName evidence="6">tRNA(Ile)-lysidine synthetase</fullName>
    </alternativeName>
</protein>
<evidence type="ECO:0000256" key="6">
    <source>
        <dbReference type="HAMAP-Rule" id="MF_01161"/>
    </source>
</evidence>
<organism evidence="9 10">
    <name type="scientific">Gemmata massiliana</name>
    <dbReference type="NCBI Taxonomy" id="1210884"/>
    <lineage>
        <taxon>Bacteria</taxon>
        <taxon>Pseudomonadati</taxon>
        <taxon>Planctomycetota</taxon>
        <taxon>Planctomycetia</taxon>
        <taxon>Gemmatales</taxon>
        <taxon>Gemmataceae</taxon>
        <taxon>Gemmata</taxon>
    </lineage>
</organism>
<keyword evidence="6" id="KW-0963">Cytoplasm</keyword>
<feature type="domain" description="tRNA(Ile)-lysidine/2-thiocytidine synthase N-terminal" evidence="8">
    <location>
        <begin position="2"/>
        <end position="128"/>
    </location>
</feature>
<accession>A0A6P2CYL7</accession>
<dbReference type="Pfam" id="PF01171">
    <property type="entry name" value="ATP_bind_3"/>
    <property type="match status" value="2"/>
</dbReference>
<evidence type="ECO:0000259" key="8">
    <source>
        <dbReference type="Pfam" id="PF01171"/>
    </source>
</evidence>
<evidence type="ECO:0000313" key="9">
    <source>
        <dbReference type="EMBL" id="VTR92242.1"/>
    </source>
</evidence>
<evidence type="ECO:0000256" key="5">
    <source>
        <dbReference type="ARBA" id="ARBA00048539"/>
    </source>
</evidence>
<keyword evidence="1 6" id="KW-0436">Ligase</keyword>
<keyword evidence="10" id="KW-1185">Reference proteome</keyword>
<dbReference type="GO" id="GO:0032267">
    <property type="term" value="F:tRNA(Ile)-lysidine synthase activity"/>
    <property type="evidence" value="ECO:0007669"/>
    <property type="project" value="UniProtKB-EC"/>
</dbReference>
<keyword evidence="3 6" id="KW-0547">Nucleotide-binding</keyword>
<feature type="binding site" evidence="6">
    <location>
        <begin position="4"/>
        <end position="9"/>
    </location>
    <ligand>
        <name>ATP</name>
        <dbReference type="ChEBI" id="CHEBI:30616"/>
    </ligand>
</feature>
<dbReference type="InterPro" id="IPR012795">
    <property type="entry name" value="tRNA_Ile_lys_synt_N"/>
</dbReference>
<dbReference type="SUPFAM" id="SSF82829">
    <property type="entry name" value="MesJ substrate recognition domain-like"/>
    <property type="match status" value="1"/>
</dbReference>
<gene>
    <name evidence="6" type="primary">tilS</name>
    <name evidence="9" type="ORF">SOIL9_54720</name>
</gene>
<reference evidence="9 10" key="1">
    <citation type="submission" date="2019-05" db="EMBL/GenBank/DDBJ databases">
        <authorList>
            <consortium name="Science for Life Laboratories"/>
        </authorList>
    </citation>
    <scope>NUCLEOTIDE SEQUENCE [LARGE SCALE GENOMIC DNA]</scope>
    <source>
        <strain evidence="9">Soil9</strain>
    </source>
</reference>
<dbReference type="GO" id="GO:0005737">
    <property type="term" value="C:cytoplasm"/>
    <property type="evidence" value="ECO:0007669"/>
    <property type="project" value="UniProtKB-SubCell"/>
</dbReference>
<comment type="function">
    <text evidence="6">Ligates lysine onto the cytidine present at position 34 of the AUA codon-specific tRNA(Ile) that contains the anticodon CAU, in an ATP-dependent manner. Cytidine is converted to lysidine, thus changing the amino acid specificity of the tRNA from methionine to isoleucine.</text>
</comment>
<dbReference type="PANTHER" id="PTHR43033:SF1">
    <property type="entry name" value="TRNA(ILE)-LYSIDINE SYNTHASE-RELATED"/>
    <property type="match status" value="1"/>
</dbReference>
<dbReference type="CDD" id="cd01992">
    <property type="entry name" value="TilS_N"/>
    <property type="match status" value="1"/>
</dbReference>
<keyword evidence="2 6" id="KW-0819">tRNA processing</keyword>
<dbReference type="GO" id="GO:0005524">
    <property type="term" value="F:ATP binding"/>
    <property type="evidence" value="ECO:0007669"/>
    <property type="project" value="UniProtKB-UniRule"/>
</dbReference>
<feature type="compositionally biased region" description="Polar residues" evidence="7">
    <location>
        <begin position="163"/>
        <end position="173"/>
    </location>
</feature>
<dbReference type="RefSeq" id="WP_162667138.1">
    <property type="nucleotide sequence ID" value="NZ_LR593886.1"/>
</dbReference>